<organism evidence="1 2">
    <name type="scientific">Fusarium oxysporum</name>
    <name type="common">Fusarium vascular wilt</name>
    <dbReference type="NCBI Taxonomy" id="5507"/>
    <lineage>
        <taxon>Eukaryota</taxon>
        <taxon>Fungi</taxon>
        <taxon>Dikarya</taxon>
        <taxon>Ascomycota</taxon>
        <taxon>Pezizomycotina</taxon>
        <taxon>Sordariomycetes</taxon>
        <taxon>Hypocreomycetidae</taxon>
        <taxon>Hypocreales</taxon>
        <taxon>Nectriaceae</taxon>
        <taxon>Fusarium</taxon>
        <taxon>Fusarium oxysporum species complex</taxon>
    </lineage>
</organism>
<reference evidence="2" key="1">
    <citation type="submission" date="2016-09" db="EMBL/GenBank/DDBJ databases">
        <authorList>
            <person name="Guldener U."/>
        </authorList>
    </citation>
    <scope>NUCLEOTIDE SEQUENCE [LARGE SCALE GENOMIC DNA]</scope>
    <source>
        <strain evidence="2">V64-1</strain>
    </source>
</reference>
<dbReference type="OrthoDB" id="4966308at2759"/>
<accession>A0A2H3SYF4</accession>
<protein>
    <submittedName>
        <fullName evidence="1">Uncharacterized protein</fullName>
    </submittedName>
</protein>
<dbReference type="AlphaFoldDB" id="A0A2H3SYF4"/>
<dbReference type="EMBL" id="FMJY01000003">
    <property type="protein sequence ID" value="SCO81442.1"/>
    <property type="molecule type" value="Genomic_DNA"/>
</dbReference>
<dbReference type="VEuPathDB" id="FungiDB:FOMG_03203"/>
<dbReference type="VEuPathDB" id="FungiDB:FOXG_18716"/>
<name>A0A2H3SYF4_FUSOX</name>
<sequence length="164" mass="18241">MSISETYIIRVSSDLHEVDGMHVTHSSDKNLVLTPTNTGILAFCLQYNLNETALTVNDDSRSEVLSVIGPSGRGPNKLRTSPETRPFGIGSMAYHDFSMKILGDETGNHLLGIADKNINDGHWMTWRNPNANGEWVVYWVTPRPYNREDLPGGVPIKLILYSKA</sequence>
<proteinExistence type="predicted"/>
<evidence type="ECO:0000313" key="1">
    <source>
        <dbReference type="EMBL" id="SCO81442.1"/>
    </source>
</evidence>
<gene>
    <name evidence="1" type="ORF">FRV6_05655</name>
</gene>
<dbReference type="Proteomes" id="UP000219369">
    <property type="component" value="Unassembled WGS sequence"/>
</dbReference>
<evidence type="ECO:0000313" key="2">
    <source>
        <dbReference type="Proteomes" id="UP000219369"/>
    </source>
</evidence>
<dbReference type="VEuPathDB" id="FungiDB:FOZG_03132"/>